<evidence type="ECO:0008006" key="5">
    <source>
        <dbReference type="Google" id="ProtNLM"/>
    </source>
</evidence>
<evidence type="ECO:0000256" key="2">
    <source>
        <dbReference type="SAM" id="SignalP"/>
    </source>
</evidence>
<keyword evidence="2" id="KW-0732">Signal</keyword>
<dbReference type="RefSeq" id="WP_345031249.1">
    <property type="nucleotide sequence ID" value="NZ_BAABEY010000030.1"/>
</dbReference>
<comment type="caution">
    <text evidence="3">The sequence shown here is derived from an EMBL/GenBank/DDBJ whole genome shotgun (WGS) entry which is preliminary data.</text>
</comment>
<evidence type="ECO:0000313" key="4">
    <source>
        <dbReference type="Proteomes" id="UP001501508"/>
    </source>
</evidence>
<protein>
    <recommendedName>
        <fullName evidence="5">Exo-alpha-sialidase</fullName>
    </recommendedName>
</protein>
<dbReference type="EMBL" id="BAABEY010000030">
    <property type="protein sequence ID" value="GAA4443892.1"/>
    <property type="molecule type" value="Genomic_DNA"/>
</dbReference>
<sequence>MKYLFWISFFFISAYAQAGNDFTDTTRTYAFPHLSTTPRGTVGMSWTETDNDGVNYFYWAESKDQGVSFGSKNLIYKANGIANSRLMRAKVLYKKDGAMVAIFGLRPAAAPVQPAAADHSHHHGTGGEKKPAEKSKRPTDLQIHYAVSKDNGKSWSSPLPVHRDLAPNVIRGFYDATVLANDEIAVAFLKDTGKPHERDLRLTTTVNGIFGEEKVIDPFVCDCCNVSLLVDRQGKLNVYYRANIQNIRDMAVMTSSDNGKTFSKSKSILDDKWEIKGCPHSGPVSLGLAGNNIIGWFSGTTHAPGVRIATQQGKKLMTLEASAANPWLAGDKNSAWVLYENKVQESDSQPITNIVYKKLSTGLNSASETTSILGQGANFTGVASGKSLIVAYETKGENQKSSLKVTRVGI</sequence>
<accession>A0ABP8M3L0</accession>
<feature type="region of interest" description="Disordered" evidence="1">
    <location>
        <begin position="113"/>
        <end position="138"/>
    </location>
</feature>
<name>A0ABP8M3L0_9BACT</name>
<reference evidence="4" key="1">
    <citation type="journal article" date="2019" name="Int. J. Syst. Evol. Microbiol.">
        <title>The Global Catalogue of Microorganisms (GCM) 10K type strain sequencing project: providing services to taxonomists for standard genome sequencing and annotation.</title>
        <authorList>
            <consortium name="The Broad Institute Genomics Platform"/>
            <consortium name="The Broad Institute Genome Sequencing Center for Infectious Disease"/>
            <person name="Wu L."/>
            <person name="Ma J."/>
        </authorList>
    </citation>
    <scope>NUCLEOTIDE SEQUENCE [LARGE SCALE GENOMIC DNA]</scope>
    <source>
        <strain evidence="4">JCM 31920</strain>
    </source>
</reference>
<proteinExistence type="predicted"/>
<feature type="signal peptide" evidence="2">
    <location>
        <begin position="1"/>
        <end position="18"/>
    </location>
</feature>
<feature type="compositionally biased region" description="Basic and acidic residues" evidence="1">
    <location>
        <begin position="125"/>
        <end position="138"/>
    </location>
</feature>
<dbReference type="SUPFAM" id="SSF50939">
    <property type="entry name" value="Sialidases"/>
    <property type="match status" value="1"/>
</dbReference>
<keyword evidence="4" id="KW-1185">Reference proteome</keyword>
<feature type="chain" id="PRO_5046265098" description="Exo-alpha-sialidase" evidence="2">
    <location>
        <begin position="19"/>
        <end position="410"/>
    </location>
</feature>
<evidence type="ECO:0000256" key="1">
    <source>
        <dbReference type="SAM" id="MobiDB-lite"/>
    </source>
</evidence>
<dbReference type="Proteomes" id="UP001501508">
    <property type="component" value="Unassembled WGS sequence"/>
</dbReference>
<gene>
    <name evidence="3" type="ORF">GCM10023091_33240</name>
</gene>
<dbReference type="Gene3D" id="2.120.10.10">
    <property type="match status" value="1"/>
</dbReference>
<organism evidence="3 4">
    <name type="scientific">Ravibacter arvi</name>
    <dbReference type="NCBI Taxonomy" id="2051041"/>
    <lineage>
        <taxon>Bacteria</taxon>
        <taxon>Pseudomonadati</taxon>
        <taxon>Bacteroidota</taxon>
        <taxon>Cytophagia</taxon>
        <taxon>Cytophagales</taxon>
        <taxon>Spirosomataceae</taxon>
        <taxon>Ravibacter</taxon>
    </lineage>
</organism>
<dbReference type="CDD" id="cd15482">
    <property type="entry name" value="Sialidase_non-viral"/>
    <property type="match status" value="1"/>
</dbReference>
<dbReference type="InterPro" id="IPR036278">
    <property type="entry name" value="Sialidase_sf"/>
</dbReference>
<evidence type="ECO:0000313" key="3">
    <source>
        <dbReference type="EMBL" id="GAA4443892.1"/>
    </source>
</evidence>